<comment type="caution">
    <text evidence="1">The sequence shown here is derived from an EMBL/GenBank/DDBJ whole genome shotgun (WGS) entry which is preliminary data.</text>
</comment>
<proteinExistence type="predicted"/>
<dbReference type="Proteomes" id="UP001549291">
    <property type="component" value="Unassembled WGS sequence"/>
</dbReference>
<protein>
    <submittedName>
        <fullName evidence="1">Uncharacterized protein</fullName>
    </submittedName>
</protein>
<accession>A0ABV2RSK6</accession>
<organism evidence="1 2">
    <name type="scientific">Bradyrhizobium japonicum</name>
    <dbReference type="NCBI Taxonomy" id="375"/>
    <lineage>
        <taxon>Bacteria</taxon>
        <taxon>Pseudomonadati</taxon>
        <taxon>Pseudomonadota</taxon>
        <taxon>Alphaproteobacteria</taxon>
        <taxon>Hyphomicrobiales</taxon>
        <taxon>Nitrobacteraceae</taxon>
        <taxon>Bradyrhizobium</taxon>
    </lineage>
</organism>
<gene>
    <name evidence="1" type="ORF">ABIF63_003671</name>
</gene>
<evidence type="ECO:0000313" key="2">
    <source>
        <dbReference type="Proteomes" id="UP001549291"/>
    </source>
</evidence>
<keyword evidence="2" id="KW-1185">Reference proteome</keyword>
<sequence>MIVDDNWSLFALVGICTLGIAVTAGAQTLASPQPSIRLS</sequence>
<evidence type="ECO:0000313" key="1">
    <source>
        <dbReference type="EMBL" id="MET4719565.1"/>
    </source>
</evidence>
<dbReference type="EMBL" id="JBEPTQ010000002">
    <property type="protein sequence ID" value="MET4719565.1"/>
    <property type="molecule type" value="Genomic_DNA"/>
</dbReference>
<name>A0ABV2RSK6_BRAJP</name>
<reference evidence="1 2" key="1">
    <citation type="submission" date="2024-06" db="EMBL/GenBank/DDBJ databases">
        <title>Genomic Encyclopedia of Type Strains, Phase V (KMG-V): Genome sequencing to study the core and pangenomes of soil and plant-associated prokaryotes.</title>
        <authorList>
            <person name="Whitman W."/>
        </authorList>
    </citation>
    <scope>NUCLEOTIDE SEQUENCE [LARGE SCALE GENOMIC DNA]</scope>
    <source>
        <strain evidence="1 2">USDA 160</strain>
    </source>
</reference>